<dbReference type="EMBL" id="KQ989547">
    <property type="protein sequence ID" value="KZV54296.1"/>
    <property type="molecule type" value="Genomic_DNA"/>
</dbReference>
<dbReference type="Proteomes" id="UP000250235">
    <property type="component" value="Unassembled WGS sequence"/>
</dbReference>
<feature type="region of interest" description="Disordered" evidence="1">
    <location>
        <begin position="317"/>
        <end position="346"/>
    </location>
</feature>
<name>A0A2Z7DAL0_9LAMI</name>
<protein>
    <submittedName>
        <fullName evidence="2">Uncharacterized protein</fullName>
    </submittedName>
</protein>
<dbReference type="AlphaFoldDB" id="A0A2Z7DAL0"/>
<accession>A0A2Z7DAL0</accession>
<proteinExistence type="predicted"/>
<sequence>MVQVKVQQLVVADPDPPPGEAAEEQKTNGRETINTIDNKTIVIHRVFKTLPCWHLCLAPTGITRTRLFSVDCGRNRQYGPRPEMRLLRQPALEVLTRSARTDSPRRIGRKRFPAKRRRRRILKRGGGGASASIWWIACFAKDCKTAALDLRETTASWTYKEPAAFCLHAKIQQMVCDDTTSWFSHTVAADVHLWSLGVLTAAGCGIGSVHELLGLGLDHNITSHQNPSLQLLCAAPPSPTRPIGRRPLRRRRAAAVCRRSRGLTCSDHRDEEIPFVPNLSGLLVQADKGILLLIVELIKEFLPPPTLKCQIPCESGRSQAPRRQQGIPGFTAGRGFSPAGGAPGGG</sequence>
<evidence type="ECO:0000313" key="3">
    <source>
        <dbReference type="Proteomes" id="UP000250235"/>
    </source>
</evidence>
<organism evidence="2 3">
    <name type="scientific">Dorcoceras hygrometricum</name>
    <dbReference type="NCBI Taxonomy" id="472368"/>
    <lineage>
        <taxon>Eukaryota</taxon>
        <taxon>Viridiplantae</taxon>
        <taxon>Streptophyta</taxon>
        <taxon>Embryophyta</taxon>
        <taxon>Tracheophyta</taxon>
        <taxon>Spermatophyta</taxon>
        <taxon>Magnoliopsida</taxon>
        <taxon>eudicotyledons</taxon>
        <taxon>Gunneridae</taxon>
        <taxon>Pentapetalae</taxon>
        <taxon>asterids</taxon>
        <taxon>lamiids</taxon>
        <taxon>Lamiales</taxon>
        <taxon>Gesneriaceae</taxon>
        <taxon>Didymocarpoideae</taxon>
        <taxon>Trichosporeae</taxon>
        <taxon>Loxocarpinae</taxon>
        <taxon>Dorcoceras</taxon>
    </lineage>
</organism>
<gene>
    <name evidence="2" type="ORF">F511_31652</name>
</gene>
<evidence type="ECO:0000256" key="1">
    <source>
        <dbReference type="SAM" id="MobiDB-lite"/>
    </source>
</evidence>
<evidence type="ECO:0000313" key="2">
    <source>
        <dbReference type="EMBL" id="KZV54296.1"/>
    </source>
</evidence>
<reference evidence="2 3" key="1">
    <citation type="journal article" date="2015" name="Proc. Natl. Acad. Sci. U.S.A.">
        <title>The resurrection genome of Boea hygrometrica: A blueprint for survival of dehydration.</title>
        <authorList>
            <person name="Xiao L."/>
            <person name="Yang G."/>
            <person name="Zhang L."/>
            <person name="Yang X."/>
            <person name="Zhao S."/>
            <person name="Ji Z."/>
            <person name="Zhou Q."/>
            <person name="Hu M."/>
            <person name="Wang Y."/>
            <person name="Chen M."/>
            <person name="Xu Y."/>
            <person name="Jin H."/>
            <person name="Xiao X."/>
            <person name="Hu G."/>
            <person name="Bao F."/>
            <person name="Hu Y."/>
            <person name="Wan P."/>
            <person name="Li L."/>
            <person name="Deng X."/>
            <person name="Kuang T."/>
            <person name="Xiang C."/>
            <person name="Zhu J.K."/>
            <person name="Oliver M.J."/>
            <person name="He Y."/>
        </authorList>
    </citation>
    <scope>NUCLEOTIDE SEQUENCE [LARGE SCALE GENOMIC DNA]</scope>
    <source>
        <strain evidence="3">cv. XS01</strain>
    </source>
</reference>
<keyword evidence="3" id="KW-1185">Reference proteome</keyword>